<dbReference type="InterPro" id="IPR016087">
    <property type="entry name" value="Chalcone_isomerase"/>
</dbReference>
<proteinExistence type="predicted"/>
<name>A0A090MEM1_OSTTA</name>
<gene>
    <name evidence="2" type="ORF">OT_ostta08g01390</name>
</gene>
<accession>A0A090MEM1</accession>
<feature type="domain" description="Chalcone isomerase" evidence="1">
    <location>
        <begin position="9"/>
        <end position="176"/>
    </location>
</feature>
<reference evidence="2 3" key="2">
    <citation type="journal article" date="2014" name="BMC Genomics">
        <title>An improved genome of the model marine alga Ostreococcus tauri unfolds by assessing Illumina de novo assemblies.</title>
        <authorList>
            <person name="Blanc-Mathieu R."/>
            <person name="Verhelst B."/>
            <person name="Derelle E."/>
            <person name="Rombauts S."/>
            <person name="Bouget F.Y."/>
            <person name="Carre I."/>
            <person name="Chateau A."/>
            <person name="Eyre-Walker A."/>
            <person name="Grimsley N."/>
            <person name="Moreau H."/>
            <person name="Piegu B."/>
            <person name="Rivals E."/>
            <person name="Schackwitz W."/>
            <person name="Van de Peer Y."/>
            <person name="Piganeau G."/>
        </authorList>
    </citation>
    <scope>NUCLEOTIDE SEQUENCE [LARGE SCALE GENOMIC DNA]</scope>
    <source>
        <strain evidence="3">OTTH 0595 / CCAP 157/2 / RCC745</strain>
    </source>
</reference>
<dbReference type="Gene3D" id="3.50.70.10">
    <property type="match status" value="1"/>
</dbReference>
<dbReference type="SUPFAM" id="SSF54626">
    <property type="entry name" value="Chalcone isomerase"/>
    <property type="match status" value="1"/>
</dbReference>
<dbReference type="FunCoup" id="A0A090MEM1">
    <property type="interactions" value="320"/>
</dbReference>
<comment type="caution">
    <text evidence="2">The sequence shown here is derived from an EMBL/GenBank/DDBJ whole genome shotgun (WGS) entry which is preliminary data.</text>
</comment>
<dbReference type="InterPro" id="IPR016088">
    <property type="entry name" value="Chalcone_isomerase_3-sand"/>
</dbReference>
<dbReference type="PANTHER" id="PTHR47698">
    <property type="entry name" value="FATTY-ACID-BINDING PROTEIN 3, CHLOROPLASTIC"/>
    <property type="match status" value="1"/>
</dbReference>
<keyword evidence="2" id="KW-0413">Isomerase</keyword>
<keyword evidence="3" id="KW-1185">Reference proteome</keyword>
<dbReference type="OrthoDB" id="18193at2759"/>
<dbReference type="GO" id="GO:0016872">
    <property type="term" value="F:intramolecular lyase activity"/>
    <property type="evidence" value="ECO:0007669"/>
    <property type="project" value="InterPro"/>
</dbReference>
<dbReference type="InterPro" id="IPR036298">
    <property type="entry name" value="Chalcone_isomerase_sf"/>
</dbReference>
<evidence type="ECO:0000313" key="2">
    <source>
        <dbReference type="EMBL" id="CEG01417.1"/>
    </source>
</evidence>
<dbReference type="EMBL" id="CAID01000008">
    <property type="protein sequence ID" value="CEG01417.1"/>
    <property type="molecule type" value="Genomic_DNA"/>
</dbReference>
<dbReference type="InParanoid" id="A0A090MEM1"/>
<organism evidence="2 3">
    <name type="scientific">Ostreococcus tauri</name>
    <name type="common">Marine green alga</name>
    <dbReference type="NCBI Taxonomy" id="70448"/>
    <lineage>
        <taxon>Eukaryota</taxon>
        <taxon>Viridiplantae</taxon>
        <taxon>Chlorophyta</taxon>
        <taxon>Mamiellophyceae</taxon>
        <taxon>Mamiellales</taxon>
        <taxon>Bathycoccaceae</taxon>
        <taxon>Ostreococcus</taxon>
    </lineage>
</organism>
<protein>
    <submittedName>
        <fullName evidence="2">Chalcone isomerase</fullName>
    </submittedName>
</protein>
<dbReference type="AlphaFoldDB" id="A0A090MEM1"/>
<evidence type="ECO:0000313" key="3">
    <source>
        <dbReference type="Proteomes" id="UP000009170"/>
    </source>
</evidence>
<dbReference type="GeneID" id="9831359"/>
<evidence type="ECO:0000259" key="1">
    <source>
        <dbReference type="Pfam" id="PF16036"/>
    </source>
</evidence>
<dbReference type="Proteomes" id="UP000009170">
    <property type="component" value="Unassembled WGS sequence"/>
</dbReference>
<reference evidence="3" key="1">
    <citation type="journal article" date="2006" name="Proc. Natl. Acad. Sci. U.S.A.">
        <title>Genome analysis of the smallest free-living eukaryote Ostreococcus tauri unveils many unique features.</title>
        <authorList>
            <person name="Derelle E."/>
            <person name="Ferraz C."/>
            <person name="Rombauts S."/>
            <person name="Rouze P."/>
            <person name="Worden A.Z."/>
            <person name="Robbens S."/>
            <person name="Partensky F."/>
            <person name="Degroeve S."/>
            <person name="Echeynie S."/>
            <person name="Cooke R."/>
            <person name="Saeys Y."/>
            <person name="Wuyts J."/>
            <person name="Jabbari K."/>
            <person name="Bowler C."/>
            <person name="Panaud O."/>
            <person name="Piegu B."/>
            <person name="Ball S.G."/>
            <person name="Ral J.-P."/>
            <person name="Bouget F.-Y."/>
            <person name="Piganeau G."/>
            <person name="De Baets B."/>
            <person name="Picard A."/>
            <person name="Delseny M."/>
            <person name="Demaille J."/>
            <person name="Van de Peer Y."/>
            <person name="Moreau H."/>
        </authorList>
    </citation>
    <scope>NUCLEOTIDE SEQUENCE [LARGE SCALE GENOMIC DNA]</scope>
    <source>
        <strain evidence="3">OTTH 0595 / CCAP 157/2 / RCC745</strain>
    </source>
</reference>
<dbReference type="Pfam" id="PF16036">
    <property type="entry name" value="Chalcone_3"/>
    <property type="match status" value="1"/>
</dbReference>
<dbReference type="RefSeq" id="XP_003080708.2">
    <property type="nucleotide sequence ID" value="XM_003080660.2"/>
</dbReference>
<dbReference type="PANTHER" id="PTHR47698:SF2">
    <property type="entry name" value="FATTY-ACID-BINDING PROTEIN 3, CHLOROPLASTIC"/>
    <property type="match status" value="1"/>
</dbReference>
<dbReference type="KEGG" id="ota:OT_ostta08g01390"/>
<sequence length="185" mass="19635">MTTMTTERATGLAVPRAQTFDGAALTLAGVGARVKKICGLGVKVYACGFYVDAVGVREAMGDGETDALEALKTCERSIRLKFARDVGGDKIVEALAERIRPAMDADSTSLKRFEAIFDGVSFKKGTSLDFTATADGALATRIKGKKVSHIADRALVDALFAAYVGADPVIPSLKSAVREFIENLR</sequence>